<feature type="region of interest" description="Disordered" evidence="1">
    <location>
        <begin position="273"/>
        <end position="354"/>
    </location>
</feature>
<evidence type="ECO:0000259" key="3">
    <source>
        <dbReference type="PROSITE" id="PS51746"/>
    </source>
</evidence>
<dbReference type="SMART" id="SM00332">
    <property type="entry name" value="PP2Cc"/>
    <property type="match status" value="1"/>
</dbReference>
<dbReference type="PANTHER" id="PTHR13832">
    <property type="entry name" value="PROTEIN PHOSPHATASE 2C"/>
    <property type="match status" value="1"/>
</dbReference>
<dbReference type="Pfam" id="PF13672">
    <property type="entry name" value="PP2C_2"/>
    <property type="match status" value="1"/>
</dbReference>
<dbReference type="PROSITE" id="PS51746">
    <property type="entry name" value="PPM_2"/>
    <property type="match status" value="1"/>
</dbReference>
<keyword evidence="5" id="KW-1185">Reference proteome</keyword>
<comment type="caution">
    <text evidence="4">The sequence shown here is derived from an EMBL/GenBank/DDBJ whole genome shotgun (WGS) entry which is preliminary data.</text>
</comment>
<accession>A0ABU5TCB7</accession>
<evidence type="ECO:0000256" key="1">
    <source>
        <dbReference type="SAM" id="MobiDB-lite"/>
    </source>
</evidence>
<organism evidence="4 5">
    <name type="scientific">Sinomonas terricola</name>
    <dbReference type="NCBI Taxonomy" id="3110330"/>
    <lineage>
        <taxon>Bacteria</taxon>
        <taxon>Bacillati</taxon>
        <taxon>Actinomycetota</taxon>
        <taxon>Actinomycetes</taxon>
        <taxon>Micrococcales</taxon>
        <taxon>Micrococcaceae</taxon>
        <taxon>Sinomonas</taxon>
    </lineage>
</organism>
<feature type="region of interest" description="Disordered" evidence="1">
    <location>
        <begin position="526"/>
        <end position="584"/>
    </location>
</feature>
<evidence type="ECO:0000313" key="4">
    <source>
        <dbReference type="EMBL" id="MEA5457338.1"/>
    </source>
</evidence>
<evidence type="ECO:0000256" key="2">
    <source>
        <dbReference type="SAM" id="Phobius"/>
    </source>
</evidence>
<dbReference type="InterPro" id="IPR036457">
    <property type="entry name" value="PPM-type-like_dom_sf"/>
</dbReference>
<gene>
    <name evidence="4" type="ORF">SPF06_21690</name>
</gene>
<dbReference type="SMART" id="SM00331">
    <property type="entry name" value="PP2C_SIG"/>
    <property type="match status" value="1"/>
</dbReference>
<feature type="compositionally biased region" description="Low complexity" evidence="1">
    <location>
        <begin position="532"/>
        <end position="577"/>
    </location>
</feature>
<feature type="domain" description="PPM-type phosphatase" evidence="3">
    <location>
        <begin position="9"/>
        <end position="240"/>
    </location>
</feature>
<dbReference type="SUPFAM" id="SSF81606">
    <property type="entry name" value="PP2C-like"/>
    <property type="match status" value="1"/>
</dbReference>
<keyword evidence="2" id="KW-1133">Transmembrane helix</keyword>
<sequence>MPDTQLILRYAARSDVGRLRSKNDDSAYAGRHLAVVADGMGGHAGGDVASASTVLDLVHLDRGGYAGDAGTVLADEIQTANSLLSELVSANPKLAGMGTTVTAILLNGSKLAFAHIGDSRAYRLRGTAFEQMSVDHTFVQRLINEGRLRPEEAETHPHKNVLMRVLGDVDASPELDLTSFDVEEGERWLLCSDGLNYVPHEIVEQTVRDVDDLAECADRLISLTLAAGAPDNVTVVVADIVADTAAAGEGSDAVPVAAPAAAAPVTASAAARTPVTSAARAESPQPHAHEAVEDRRAEVAGPGRTDDDGDARLAGSSPDASAASVGPGAGDAVAGSGGTGAEPPFRRELPTDPNLGAHLSAEVLRRELDSRPHELVGAAAAAAEAGSLPSVASRTAARRAAALLTHRASDAEMDLEETDSESAPRPATRWFRLILAAVVAVAIVLGLWLGYAWTQTRYYVGASDDHVAIFNGVSQPLGPFSLSKVYAPTDIPMSSLPDFQQQTLRRGVPADSLTEAEKLVAQLRTNPQSCLTSPPSASPSPSTTAGAVPPSGQATTSSTASLPAFASPSPSASPSSTNPCLGGH</sequence>
<evidence type="ECO:0000313" key="5">
    <source>
        <dbReference type="Proteomes" id="UP001304769"/>
    </source>
</evidence>
<dbReference type="RefSeq" id="WP_323281250.1">
    <property type="nucleotide sequence ID" value="NZ_JAYGGQ010000027.1"/>
</dbReference>
<dbReference type="EMBL" id="JAYGGQ010000027">
    <property type="protein sequence ID" value="MEA5457338.1"/>
    <property type="molecule type" value="Genomic_DNA"/>
</dbReference>
<dbReference type="CDD" id="cd00143">
    <property type="entry name" value="PP2Cc"/>
    <property type="match status" value="1"/>
</dbReference>
<keyword evidence="2" id="KW-0472">Membrane</keyword>
<dbReference type="Gene3D" id="3.60.40.10">
    <property type="entry name" value="PPM-type phosphatase domain"/>
    <property type="match status" value="1"/>
</dbReference>
<keyword evidence="2" id="KW-0812">Transmembrane</keyword>
<feature type="compositionally biased region" description="Basic and acidic residues" evidence="1">
    <location>
        <begin position="287"/>
        <end position="298"/>
    </location>
</feature>
<protein>
    <submittedName>
        <fullName evidence="4">PP2C family serine/threonine-protein phosphatase</fullName>
    </submittedName>
</protein>
<name>A0ABU5TCB7_9MICC</name>
<proteinExistence type="predicted"/>
<dbReference type="InterPro" id="IPR001932">
    <property type="entry name" value="PPM-type_phosphatase-like_dom"/>
</dbReference>
<reference evidence="4 5" key="1">
    <citation type="submission" date="2023-12" db="EMBL/GenBank/DDBJ databases">
        <title>Sinomonas terricola sp. nov, isolated from litchi orchard soil in Guangdong, PR China.</title>
        <authorList>
            <person name="Jiaxin W."/>
            <person name="Yang Z."/>
            <person name="Honghui Z."/>
        </authorList>
    </citation>
    <scope>NUCLEOTIDE SEQUENCE [LARGE SCALE GENOMIC DNA]</scope>
    <source>
        <strain evidence="4 5">JGH33</strain>
    </source>
</reference>
<feature type="transmembrane region" description="Helical" evidence="2">
    <location>
        <begin position="430"/>
        <end position="451"/>
    </location>
</feature>
<dbReference type="Proteomes" id="UP001304769">
    <property type="component" value="Unassembled WGS sequence"/>
</dbReference>
<dbReference type="PANTHER" id="PTHR13832:SF827">
    <property type="entry name" value="PROTEIN PHOSPHATASE 1L"/>
    <property type="match status" value="1"/>
</dbReference>
<dbReference type="InterPro" id="IPR015655">
    <property type="entry name" value="PP2C"/>
</dbReference>